<accession>A0A2G9I978</accession>
<dbReference type="InterPro" id="IPR029071">
    <property type="entry name" value="Ubiquitin-like_domsf"/>
</dbReference>
<feature type="coiled-coil region" evidence="2">
    <location>
        <begin position="115"/>
        <end position="142"/>
    </location>
</feature>
<protein>
    <recommendedName>
        <fullName evidence="8">BCL2-associated athanogene-like protein</fullName>
    </recommendedName>
</protein>
<proteinExistence type="predicted"/>
<dbReference type="STRING" id="429701.A0A2G9I978"/>
<feature type="compositionally biased region" description="Polar residues" evidence="3">
    <location>
        <begin position="359"/>
        <end position="368"/>
    </location>
</feature>
<evidence type="ECO:0000313" key="7">
    <source>
        <dbReference type="Proteomes" id="UP000231279"/>
    </source>
</evidence>
<evidence type="ECO:0000259" key="4">
    <source>
        <dbReference type="PROSITE" id="PS50053"/>
    </source>
</evidence>
<keyword evidence="7" id="KW-1185">Reference proteome</keyword>
<dbReference type="GO" id="GO:0051087">
    <property type="term" value="F:protein-folding chaperone binding"/>
    <property type="evidence" value="ECO:0007669"/>
    <property type="project" value="InterPro"/>
</dbReference>
<dbReference type="AlphaFoldDB" id="A0A2G9I978"/>
<sequence>MKSLNPSPESGRRNGVIGLGLVPGHGPPTVNIKVSHGLNHYEVAVPSNSSFGYLKSIISQKIGLKPEMHKLFFRGEEKQDAENLQTAGVMNNSEVLLMEDMTREQKIPEEETNVISKGDEAVAEVRKEVDKLTQQVSVLEGVVDGGTKVDEKEIICLSEMLMRQLLKLDGIEADGEGRVQRRMEVHRIQGILEKLDVLKSRNSNPLSNTQKTTSVTTQREASNASCESTRSVTTQWETFDPVNENVNPSFPIPPSSQYPTPYFAPPNVPSSTSSTEPYYVPSHNPYFIPPNVPYYVPSSQPHYYIPASQPHYYVPSSQPYYVPSPGPYFIPSDGHYYVPSTTSSSSPSSVPSPMPSSTNITQNWEHFG</sequence>
<reference evidence="7" key="1">
    <citation type="journal article" date="2018" name="Gigascience">
        <title>Genome assembly of the Pink Ipe (Handroanthus impetiginosus, Bignoniaceae), a highly valued, ecologically keystone Neotropical timber forest tree.</title>
        <authorList>
            <person name="Silva-Junior O.B."/>
            <person name="Grattapaglia D."/>
            <person name="Novaes E."/>
            <person name="Collevatti R.G."/>
        </authorList>
    </citation>
    <scope>NUCLEOTIDE SEQUENCE [LARGE SCALE GENOMIC DNA]</scope>
    <source>
        <strain evidence="7">cv. UFG-1</strain>
    </source>
</reference>
<feature type="domain" description="BAG" evidence="5">
    <location>
        <begin position="121"/>
        <end position="199"/>
    </location>
</feature>
<gene>
    <name evidence="6" type="ORF">CDL12_00935</name>
</gene>
<evidence type="ECO:0000259" key="5">
    <source>
        <dbReference type="PROSITE" id="PS51035"/>
    </source>
</evidence>
<dbReference type="EMBL" id="NKXS01000111">
    <property type="protein sequence ID" value="PIN26313.1"/>
    <property type="molecule type" value="Genomic_DNA"/>
</dbReference>
<dbReference type="GO" id="GO:0005737">
    <property type="term" value="C:cytoplasm"/>
    <property type="evidence" value="ECO:0007669"/>
    <property type="project" value="TreeGrafter"/>
</dbReference>
<dbReference type="GO" id="GO:0000774">
    <property type="term" value="F:adenyl-nucleotide exchange factor activity"/>
    <property type="evidence" value="ECO:0007669"/>
    <property type="project" value="TreeGrafter"/>
</dbReference>
<dbReference type="Pfam" id="PF00240">
    <property type="entry name" value="ubiquitin"/>
    <property type="match status" value="1"/>
</dbReference>
<keyword evidence="2" id="KW-0175">Coiled coil</keyword>
<organism evidence="6 7">
    <name type="scientific">Handroanthus impetiginosus</name>
    <dbReference type="NCBI Taxonomy" id="429701"/>
    <lineage>
        <taxon>Eukaryota</taxon>
        <taxon>Viridiplantae</taxon>
        <taxon>Streptophyta</taxon>
        <taxon>Embryophyta</taxon>
        <taxon>Tracheophyta</taxon>
        <taxon>Spermatophyta</taxon>
        <taxon>Magnoliopsida</taxon>
        <taxon>eudicotyledons</taxon>
        <taxon>Gunneridae</taxon>
        <taxon>Pentapetalae</taxon>
        <taxon>asterids</taxon>
        <taxon>lamiids</taxon>
        <taxon>Lamiales</taxon>
        <taxon>Bignoniaceae</taxon>
        <taxon>Crescentiina</taxon>
        <taxon>Tabebuia alliance</taxon>
        <taxon>Handroanthus</taxon>
    </lineage>
</organism>
<dbReference type="PROSITE" id="PS51035">
    <property type="entry name" value="BAG"/>
    <property type="match status" value="1"/>
</dbReference>
<dbReference type="GO" id="GO:0050821">
    <property type="term" value="P:protein stabilization"/>
    <property type="evidence" value="ECO:0007669"/>
    <property type="project" value="TreeGrafter"/>
</dbReference>
<dbReference type="InterPro" id="IPR000626">
    <property type="entry name" value="Ubiquitin-like_dom"/>
</dbReference>
<dbReference type="SUPFAM" id="SSF63491">
    <property type="entry name" value="BAG domain"/>
    <property type="match status" value="1"/>
</dbReference>
<feature type="domain" description="Ubiquitin-like" evidence="4">
    <location>
        <begin position="28"/>
        <end position="104"/>
    </location>
</feature>
<evidence type="ECO:0000256" key="3">
    <source>
        <dbReference type="SAM" id="MobiDB-lite"/>
    </source>
</evidence>
<evidence type="ECO:0000256" key="2">
    <source>
        <dbReference type="SAM" id="Coils"/>
    </source>
</evidence>
<dbReference type="SMART" id="SM00264">
    <property type="entry name" value="BAG"/>
    <property type="match status" value="1"/>
</dbReference>
<dbReference type="InterPro" id="IPR039773">
    <property type="entry name" value="BAG_chaperone_regulator"/>
</dbReference>
<dbReference type="Pfam" id="PF02179">
    <property type="entry name" value="BAG"/>
    <property type="match status" value="1"/>
</dbReference>
<dbReference type="PROSITE" id="PS50053">
    <property type="entry name" value="UBIQUITIN_2"/>
    <property type="match status" value="1"/>
</dbReference>
<dbReference type="Gene3D" id="3.10.20.90">
    <property type="entry name" value="Phosphatidylinositol 3-kinase Catalytic Subunit, Chain A, domain 1"/>
    <property type="match status" value="1"/>
</dbReference>
<feature type="region of interest" description="Disordered" evidence="3">
    <location>
        <begin position="340"/>
        <end position="368"/>
    </location>
</feature>
<dbReference type="InterPro" id="IPR003103">
    <property type="entry name" value="BAG_domain"/>
</dbReference>
<evidence type="ECO:0008006" key="8">
    <source>
        <dbReference type="Google" id="ProtNLM"/>
    </source>
</evidence>
<dbReference type="PANTHER" id="PTHR12329">
    <property type="entry name" value="BCL2-ASSOCIATED ATHANOGENE"/>
    <property type="match status" value="1"/>
</dbReference>
<comment type="caution">
    <text evidence="6">The sequence shown here is derived from an EMBL/GenBank/DDBJ whole genome shotgun (WGS) entry which is preliminary data.</text>
</comment>
<dbReference type="OrthoDB" id="417450at2759"/>
<feature type="compositionally biased region" description="Low complexity" evidence="3">
    <location>
        <begin position="340"/>
        <end position="358"/>
    </location>
</feature>
<dbReference type="Gene3D" id="1.20.58.120">
    <property type="entry name" value="BAG domain"/>
    <property type="match status" value="1"/>
</dbReference>
<dbReference type="InterPro" id="IPR036533">
    <property type="entry name" value="BAG_dom_sf"/>
</dbReference>
<keyword evidence="1" id="KW-0143">Chaperone</keyword>
<dbReference type="Proteomes" id="UP000231279">
    <property type="component" value="Unassembled WGS sequence"/>
</dbReference>
<evidence type="ECO:0000313" key="6">
    <source>
        <dbReference type="EMBL" id="PIN26313.1"/>
    </source>
</evidence>
<dbReference type="SUPFAM" id="SSF54236">
    <property type="entry name" value="Ubiquitin-like"/>
    <property type="match status" value="1"/>
</dbReference>
<evidence type="ECO:0000256" key="1">
    <source>
        <dbReference type="ARBA" id="ARBA00023186"/>
    </source>
</evidence>
<feature type="region of interest" description="Disordered" evidence="3">
    <location>
        <begin position="202"/>
        <end position="232"/>
    </location>
</feature>
<name>A0A2G9I978_9LAMI</name>
<dbReference type="PANTHER" id="PTHR12329:SF49">
    <property type="entry name" value="BAG FAMILY MOLECULAR CHAPERONE REGULATOR 4-LIKE ISOFORM X1"/>
    <property type="match status" value="1"/>
</dbReference>